<feature type="domain" description="Ferritin/DPS" evidence="4">
    <location>
        <begin position="5"/>
        <end position="144"/>
    </location>
</feature>
<dbReference type="PIRSF" id="PIRSF005900">
    <property type="entry name" value="Dps"/>
    <property type="match status" value="1"/>
</dbReference>
<dbReference type="CDD" id="cd01043">
    <property type="entry name" value="DPS"/>
    <property type="match status" value="1"/>
</dbReference>
<evidence type="ECO:0000259" key="4">
    <source>
        <dbReference type="Pfam" id="PF00210"/>
    </source>
</evidence>
<dbReference type="Pfam" id="PF00210">
    <property type="entry name" value="Ferritin"/>
    <property type="match status" value="1"/>
</dbReference>
<dbReference type="RefSeq" id="WP_089181836.1">
    <property type="nucleotide sequence ID" value="NZ_CP043427.1"/>
</dbReference>
<dbReference type="PANTHER" id="PTHR42932">
    <property type="entry name" value="GENERAL STRESS PROTEIN 20U"/>
    <property type="match status" value="1"/>
</dbReference>
<dbReference type="InterPro" id="IPR009078">
    <property type="entry name" value="Ferritin-like_SF"/>
</dbReference>
<accession>A0A381DK65</accession>
<dbReference type="OrthoDB" id="9797687at2"/>
<dbReference type="Gene3D" id="1.20.1260.10">
    <property type="match status" value="1"/>
</dbReference>
<dbReference type="GO" id="GO:0016491">
    <property type="term" value="F:oxidoreductase activity"/>
    <property type="evidence" value="ECO:0007669"/>
    <property type="project" value="UniProtKB-KW"/>
</dbReference>
<protein>
    <submittedName>
        <fullName evidence="5">Possible bacterioferritin</fullName>
        <ecNumber evidence="5">1.16.-.-</ecNumber>
    </submittedName>
</protein>
<evidence type="ECO:0000256" key="1">
    <source>
        <dbReference type="ARBA" id="ARBA00004496"/>
    </source>
</evidence>
<comment type="subcellular location">
    <subcellularLocation>
        <location evidence="1">Cytoplasm</location>
    </subcellularLocation>
</comment>
<dbReference type="AlphaFoldDB" id="A0A381DK65"/>
<dbReference type="EC" id="1.16.-.-" evidence="5"/>
<dbReference type="PANTHER" id="PTHR42932:SF1">
    <property type="entry name" value="GENERAL STRESS PROTEIN 20U"/>
    <property type="match status" value="1"/>
</dbReference>
<dbReference type="Proteomes" id="UP000254920">
    <property type="component" value="Unassembled WGS sequence"/>
</dbReference>
<evidence type="ECO:0000313" key="5">
    <source>
        <dbReference type="EMBL" id="SUX11058.1"/>
    </source>
</evidence>
<keyword evidence="6" id="KW-1185">Reference proteome</keyword>
<dbReference type="STRING" id="32024.GCA_000788295_01693"/>
<dbReference type="InterPro" id="IPR008331">
    <property type="entry name" value="Ferritin_DPS_dom"/>
</dbReference>
<evidence type="ECO:0000256" key="3">
    <source>
        <dbReference type="RuleBase" id="RU003875"/>
    </source>
</evidence>
<name>A0A381DK65_9BACT</name>
<keyword evidence="5" id="KW-0560">Oxidoreductase</keyword>
<dbReference type="GO" id="GO:0008199">
    <property type="term" value="F:ferric iron binding"/>
    <property type="evidence" value="ECO:0007669"/>
    <property type="project" value="InterPro"/>
</dbReference>
<comment type="similarity">
    <text evidence="2 3">Belongs to the Dps family.</text>
</comment>
<dbReference type="GeneID" id="93089927"/>
<evidence type="ECO:0000256" key="2">
    <source>
        <dbReference type="ARBA" id="ARBA00009497"/>
    </source>
</evidence>
<dbReference type="InterPro" id="IPR012347">
    <property type="entry name" value="Ferritin-like"/>
</dbReference>
<proteinExistence type="inferred from homology"/>
<gene>
    <name evidence="5" type="primary">dps</name>
    <name evidence="5" type="ORF">NCTC12475_01273</name>
</gene>
<organism evidence="5 6">
    <name type="scientific">Campylobacter sputorum subsp. sputorum</name>
    <dbReference type="NCBI Taxonomy" id="32024"/>
    <lineage>
        <taxon>Bacteria</taxon>
        <taxon>Pseudomonadati</taxon>
        <taxon>Campylobacterota</taxon>
        <taxon>Epsilonproteobacteria</taxon>
        <taxon>Campylobacterales</taxon>
        <taxon>Campylobacteraceae</taxon>
        <taxon>Campylobacter</taxon>
    </lineage>
</organism>
<dbReference type="PRINTS" id="PR01346">
    <property type="entry name" value="HELNAPAPROT"/>
</dbReference>
<sequence>MSKVIEQLNQIQADANILYIQFHNYHWNVKGLQFLSIHNYTEEAYKEMSELFDDSAERAIQLGGKAIVCPKTLMETSKVEPLKSDTFCPKDVVAGMIKSYEYLLKEFKKLREVADEKDDSTTVAFAEDHIAGIEKRIWMLNAMLG</sequence>
<reference evidence="5 6" key="1">
    <citation type="submission" date="2018-06" db="EMBL/GenBank/DDBJ databases">
        <authorList>
            <consortium name="Pathogen Informatics"/>
            <person name="Doyle S."/>
        </authorList>
    </citation>
    <scope>NUCLEOTIDE SEQUENCE [LARGE SCALE GENOMIC DNA]</scope>
    <source>
        <strain evidence="5 6">NCTC12475</strain>
    </source>
</reference>
<evidence type="ECO:0000313" key="6">
    <source>
        <dbReference type="Proteomes" id="UP000254920"/>
    </source>
</evidence>
<dbReference type="InterPro" id="IPR002177">
    <property type="entry name" value="DPS_DNA-bd"/>
</dbReference>
<dbReference type="SUPFAM" id="SSF47240">
    <property type="entry name" value="Ferritin-like"/>
    <property type="match status" value="1"/>
</dbReference>
<dbReference type="EMBL" id="UFVD01000001">
    <property type="protein sequence ID" value="SUX11058.1"/>
    <property type="molecule type" value="Genomic_DNA"/>
</dbReference>
<dbReference type="GO" id="GO:0005737">
    <property type="term" value="C:cytoplasm"/>
    <property type="evidence" value="ECO:0007669"/>
    <property type="project" value="UniProtKB-SubCell"/>
</dbReference>